<protein>
    <submittedName>
        <fullName evidence="1">Uncharacterized protein</fullName>
    </submittedName>
</protein>
<accession>A0ABX7Y8Q5</accession>
<proteinExistence type="predicted"/>
<gene>
    <name evidence="1" type="ORF">J5A65_04945</name>
</gene>
<evidence type="ECO:0000313" key="2">
    <source>
        <dbReference type="Proteomes" id="UP000678513"/>
    </source>
</evidence>
<dbReference type="RefSeq" id="WP_212326020.1">
    <property type="nucleotide sequence ID" value="NZ_AP024463.1"/>
</dbReference>
<dbReference type="Proteomes" id="UP000678513">
    <property type="component" value="Chromosome"/>
</dbReference>
<dbReference type="EMBL" id="CP072384">
    <property type="protein sequence ID" value="QUC09073.1"/>
    <property type="molecule type" value="Genomic_DNA"/>
</dbReference>
<evidence type="ECO:0000313" key="1">
    <source>
        <dbReference type="EMBL" id="QUC09073.1"/>
    </source>
</evidence>
<reference evidence="1 2" key="1">
    <citation type="submission" date="2021-03" db="EMBL/GenBank/DDBJ databases">
        <title>Human Oral Microbial Genomes.</title>
        <authorList>
            <person name="Johnston C.D."/>
            <person name="Chen T."/>
            <person name="Dewhirst F.E."/>
        </authorList>
    </citation>
    <scope>NUCLEOTIDE SEQUENCE [LARGE SCALE GENOMIC DNA]</scope>
    <source>
        <strain evidence="1 2">DSMZ 100122</strain>
    </source>
</reference>
<organism evidence="1 2">
    <name type="scientific">Arachnia rubra</name>
    <dbReference type="NCBI Taxonomy" id="1547448"/>
    <lineage>
        <taxon>Bacteria</taxon>
        <taxon>Bacillati</taxon>
        <taxon>Actinomycetota</taxon>
        <taxon>Actinomycetes</taxon>
        <taxon>Propionibacteriales</taxon>
        <taxon>Propionibacteriaceae</taxon>
        <taxon>Arachnia</taxon>
    </lineage>
</organism>
<dbReference type="Gene3D" id="3.40.640.10">
    <property type="entry name" value="Type I PLP-dependent aspartate aminotransferase-like (Major domain)"/>
    <property type="match status" value="1"/>
</dbReference>
<sequence>MLAVTVDAITGLAQRAGPRGQFEYLLGDAGSQVRGLAAAMLAVSADEVALVPFTSAGLSMVAAGLEW</sequence>
<dbReference type="InterPro" id="IPR015421">
    <property type="entry name" value="PyrdxlP-dep_Trfase_major"/>
</dbReference>
<keyword evidence="2" id="KW-1185">Reference proteome</keyword>
<name>A0ABX7Y8Q5_9ACTN</name>